<protein>
    <submittedName>
        <fullName evidence="2">Uncharacterized protein</fullName>
    </submittedName>
</protein>
<feature type="compositionally biased region" description="Basic residues" evidence="1">
    <location>
        <begin position="468"/>
        <end position="479"/>
    </location>
</feature>
<name>A0A0G4F8C3_VITBC</name>
<evidence type="ECO:0000313" key="2">
    <source>
        <dbReference type="EMBL" id="CEM08620.1"/>
    </source>
</evidence>
<feature type="compositionally biased region" description="Pro residues" evidence="1">
    <location>
        <begin position="655"/>
        <end position="665"/>
    </location>
</feature>
<accession>A0A0G4F8C3</accession>
<feature type="compositionally biased region" description="Basic and acidic residues" evidence="1">
    <location>
        <begin position="611"/>
        <end position="625"/>
    </location>
</feature>
<feature type="compositionally biased region" description="Pro residues" evidence="1">
    <location>
        <begin position="537"/>
        <end position="591"/>
    </location>
</feature>
<feature type="compositionally biased region" description="Basic and acidic residues" evidence="1">
    <location>
        <begin position="111"/>
        <end position="120"/>
    </location>
</feature>
<feature type="compositionally biased region" description="Basic residues" evidence="1">
    <location>
        <begin position="499"/>
        <end position="513"/>
    </location>
</feature>
<dbReference type="AlphaFoldDB" id="A0A0G4F8C3"/>
<evidence type="ECO:0000313" key="3">
    <source>
        <dbReference type="Proteomes" id="UP000041254"/>
    </source>
</evidence>
<organism evidence="2 3">
    <name type="scientific">Vitrella brassicaformis (strain CCMP3155)</name>
    <dbReference type="NCBI Taxonomy" id="1169540"/>
    <lineage>
        <taxon>Eukaryota</taxon>
        <taxon>Sar</taxon>
        <taxon>Alveolata</taxon>
        <taxon>Colpodellida</taxon>
        <taxon>Vitrellaceae</taxon>
        <taxon>Vitrella</taxon>
    </lineage>
</organism>
<dbReference type="EMBL" id="CDMY01000385">
    <property type="protein sequence ID" value="CEM08620.1"/>
    <property type="molecule type" value="Genomic_DNA"/>
</dbReference>
<evidence type="ECO:0000256" key="1">
    <source>
        <dbReference type="SAM" id="MobiDB-lite"/>
    </source>
</evidence>
<feature type="compositionally biased region" description="Low complexity" evidence="1">
    <location>
        <begin position="434"/>
        <end position="446"/>
    </location>
</feature>
<feature type="region of interest" description="Disordered" evidence="1">
    <location>
        <begin position="710"/>
        <end position="743"/>
    </location>
</feature>
<feature type="compositionally biased region" description="Pro residues" evidence="1">
    <location>
        <begin position="351"/>
        <end position="399"/>
    </location>
</feature>
<dbReference type="OMA" id="VEAKNEW"/>
<feature type="compositionally biased region" description="Basic and acidic residues" evidence="1">
    <location>
        <begin position="130"/>
        <end position="141"/>
    </location>
</feature>
<dbReference type="InParanoid" id="A0A0G4F8C3"/>
<feature type="compositionally biased region" description="Low complexity" evidence="1">
    <location>
        <begin position="150"/>
        <end position="161"/>
    </location>
</feature>
<dbReference type="VEuPathDB" id="CryptoDB:Vbra_14667"/>
<proteinExistence type="predicted"/>
<feature type="compositionally biased region" description="Basic residues" evidence="1">
    <location>
        <begin position="401"/>
        <end position="412"/>
    </location>
</feature>
<reference evidence="2 3" key="1">
    <citation type="submission" date="2014-11" db="EMBL/GenBank/DDBJ databases">
        <authorList>
            <person name="Zhu J."/>
            <person name="Qi W."/>
            <person name="Song R."/>
        </authorList>
    </citation>
    <scope>NUCLEOTIDE SEQUENCE [LARGE SCALE GENOMIC DNA]</scope>
</reference>
<keyword evidence="3" id="KW-1185">Reference proteome</keyword>
<dbReference type="Proteomes" id="UP000041254">
    <property type="component" value="Unassembled WGS sequence"/>
</dbReference>
<sequence length="743" mass="78516">MQPSRPVGKEPRRGLMGVVLGASRWGPPAAPKPKGKAPSPRGADTPGPGERVLPIAGMAGAARVTPSPDRSTAGAVKEGRMEPAAAAAGGTGGQQRADPVAESGKDAAVVEGEKSKEKGGTGEGVVVRGGTEERSGRDRGGDAAVDQQRGEGQQQQQQQQGDVPDPLAAIEKGLWEQRGIRVSRKALSLLVHLAHQPAVKEAIKDYRSHSAPPCDTAMVDGPTIRERCQVSVDHYERTHGLYTALQRRNLLPHAVKQTLLRYPHPAQVRTDTEVACQDETLDYTISPEQRCLEEHFKSLPSLPSLFPPLEVRRSGERPPAVEPPPAAAKAASPAARHTPKPRHPTEVRAPPVVPQPRPPAPPNQWRPPPVLAPLPPPPPSAKVQPPGRPMPGEPPPPGSPRKGKRKNKRKRSPTPAAREPSFHLPVLGGQQHNAGPSAAAPKPAGSQHWRPKNPPQLQQSSQPEQHHGQPKSKKARHQQHQQQQQRQGSRPPTPDSRAGRAKQKAQAKGKKQAKNPPKLQQKVKAPPAHPKAKTPPAAKPKGPPPKSKGGPPPAPKGGPPPRHAWPPLAPIPPPKQAPPPAAAARRPPPLRPGDEGLPEVPPFLNPVASGREADDTDRLIIRQEGTRQAAAGPQGTMSGLSRSGVGGAGRGIAPDSPPAFGPPLPGQTMFEVRPLRPGQQPMGAAAGLSGAGQWQWPKVSSGAYPQYSESAIVGPPPVGMPRRPAVRDGRGVSIDTAINLDDE</sequence>
<gene>
    <name evidence="2" type="ORF">Vbra_14667</name>
</gene>
<feature type="region of interest" description="Disordered" evidence="1">
    <location>
        <begin position="1"/>
        <end position="163"/>
    </location>
</feature>
<feature type="region of interest" description="Disordered" evidence="1">
    <location>
        <begin position="302"/>
        <end position="689"/>
    </location>
</feature>